<keyword evidence="1" id="KW-0175">Coiled coil</keyword>
<accession>A0ABU9HS95</accession>
<dbReference type="SUPFAM" id="SSF48452">
    <property type="entry name" value="TPR-like"/>
    <property type="match status" value="2"/>
</dbReference>
<feature type="transmembrane region" description="Helical" evidence="2">
    <location>
        <begin position="421"/>
        <end position="439"/>
    </location>
</feature>
<feature type="chain" id="PRO_5045531184" description="Tetratricopeptide repeat-containing protein" evidence="3">
    <location>
        <begin position="18"/>
        <end position="621"/>
    </location>
</feature>
<dbReference type="Gene3D" id="1.25.40.10">
    <property type="entry name" value="Tetratricopeptide repeat domain"/>
    <property type="match status" value="2"/>
</dbReference>
<keyword evidence="2" id="KW-0812">Transmembrane</keyword>
<feature type="coiled-coil region" evidence="1">
    <location>
        <begin position="451"/>
        <end position="489"/>
    </location>
</feature>
<keyword evidence="3" id="KW-0732">Signal</keyword>
<evidence type="ECO:0000256" key="2">
    <source>
        <dbReference type="SAM" id="Phobius"/>
    </source>
</evidence>
<reference evidence="4 5" key="1">
    <citation type="submission" date="2024-04" db="EMBL/GenBank/DDBJ databases">
        <title>Flavobacterium sp. DGU11 16S ribosomal RNA gene Genome sequencing and assembly.</title>
        <authorList>
            <person name="Park S."/>
        </authorList>
    </citation>
    <scope>NUCLEOTIDE SEQUENCE [LARGE SCALE GENOMIC DNA]</scope>
    <source>
        <strain evidence="4 5">DGU11</strain>
    </source>
</reference>
<evidence type="ECO:0000313" key="4">
    <source>
        <dbReference type="EMBL" id="MEL1242679.1"/>
    </source>
</evidence>
<evidence type="ECO:0000256" key="1">
    <source>
        <dbReference type="SAM" id="Coils"/>
    </source>
</evidence>
<comment type="caution">
    <text evidence="4">The sequence shown here is derived from an EMBL/GenBank/DDBJ whole genome shotgun (WGS) entry which is preliminary data.</text>
</comment>
<dbReference type="PANTHER" id="PTHR10098">
    <property type="entry name" value="RAPSYN-RELATED"/>
    <property type="match status" value="1"/>
</dbReference>
<evidence type="ECO:0008006" key="6">
    <source>
        <dbReference type="Google" id="ProtNLM"/>
    </source>
</evidence>
<dbReference type="Proteomes" id="UP001464555">
    <property type="component" value="Unassembled WGS sequence"/>
</dbReference>
<dbReference type="SMART" id="SM00028">
    <property type="entry name" value="TPR"/>
    <property type="match status" value="6"/>
</dbReference>
<protein>
    <recommendedName>
        <fullName evidence="6">Tetratricopeptide repeat-containing protein</fullName>
    </recommendedName>
</protein>
<feature type="signal peptide" evidence="3">
    <location>
        <begin position="1"/>
        <end position="17"/>
    </location>
</feature>
<keyword evidence="2" id="KW-0472">Membrane</keyword>
<sequence>MKRCLLIVLVLPYFLYAQNKTTDTGKKLASIEKLLMVNPDSAHVLIRQIMDHKVRQNDTIYAMANTYNGYYYLVKNNLDSSIYYYDKALDYAANTPSYRARALRLMAAPYRKKANYEKSLQLLGRAEKEYSSINDTRGLATVYGEIGANYNAMLKPQYAIPYLIKAIAFFEKANNKKDQLPIKQSLANTYMNIGNYKFAIDLYKETLQGFKEAGMLKNYYLTLINYSECLITVGRDDAAKTSLLEAIAGLGQFNDKELIGSAYATLGRLETQKSNFVQGEKYYEKAFSLLSSVNSGRTVPLANLYIKSLTYLKKTDRAREVITLVDNSTFKSKANLQDLAHYEKAKIEVYKKIGDHTMALASAKTTIELLDTLNSTQDKKAVIAMQAGIQRDYQGKKSDTLKMINSKLKESVDSTENKKLLWIWLPLGVLAALVSYYLYKTVQHRRKVAENKSAIKELATEQKTARRLNKKLHADIEEKREQLRNIELKESGIEKYFEKVKGYDQDKEPEVRMPDINPMKTELKSLLGDENYGENFREKFTGSNSAFIKSLGKDYPQLSENDLFFCALLNLNLPYKDLSIILKVVPEAVRKRKYRIRKKMGISEDQDLEHILAQYNKKSKH</sequence>
<gene>
    <name evidence="4" type="ORF">AAEO56_00280</name>
</gene>
<dbReference type="EMBL" id="JBBYHR010000001">
    <property type="protein sequence ID" value="MEL1242679.1"/>
    <property type="molecule type" value="Genomic_DNA"/>
</dbReference>
<keyword evidence="2" id="KW-1133">Transmembrane helix</keyword>
<dbReference type="InterPro" id="IPR011990">
    <property type="entry name" value="TPR-like_helical_dom_sf"/>
</dbReference>
<dbReference type="RefSeq" id="WP_341695005.1">
    <property type="nucleotide sequence ID" value="NZ_JBBYHR010000001.1"/>
</dbReference>
<proteinExistence type="predicted"/>
<dbReference type="InterPro" id="IPR019734">
    <property type="entry name" value="TPR_rpt"/>
</dbReference>
<name>A0ABU9HS95_9FLAO</name>
<organism evidence="4 5">
    <name type="scientific">Flavobacterium arundinis</name>
    <dbReference type="NCBI Taxonomy" id="3139143"/>
    <lineage>
        <taxon>Bacteria</taxon>
        <taxon>Pseudomonadati</taxon>
        <taxon>Bacteroidota</taxon>
        <taxon>Flavobacteriia</taxon>
        <taxon>Flavobacteriales</taxon>
        <taxon>Flavobacteriaceae</taxon>
        <taxon>Flavobacterium</taxon>
    </lineage>
</organism>
<evidence type="ECO:0000313" key="5">
    <source>
        <dbReference type="Proteomes" id="UP001464555"/>
    </source>
</evidence>
<evidence type="ECO:0000256" key="3">
    <source>
        <dbReference type="SAM" id="SignalP"/>
    </source>
</evidence>
<keyword evidence="5" id="KW-1185">Reference proteome</keyword>